<proteinExistence type="predicted"/>
<evidence type="ECO:0000256" key="1">
    <source>
        <dbReference type="SAM" id="Phobius"/>
    </source>
</evidence>
<dbReference type="AlphaFoldDB" id="A0A1A5YCC7"/>
<keyword evidence="1" id="KW-1133">Transmembrane helix</keyword>
<evidence type="ECO:0008006" key="4">
    <source>
        <dbReference type="Google" id="ProtNLM"/>
    </source>
</evidence>
<feature type="transmembrane region" description="Helical" evidence="1">
    <location>
        <begin position="70"/>
        <end position="88"/>
    </location>
</feature>
<dbReference type="RefSeq" id="WP_068686622.1">
    <property type="nucleotide sequence ID" value="NZ_LYPA01000075.1"/>
</dbReference>
<feature type="transmembrane region" description="Helical" evidence="1">
    <location>
        <begin position="12"/>
        <end position="32"/>
    </location>
</feature>
<sequence>MELLSKIVLGMAMLRLLSGSMEIAAALLMLRFNNIEKALIVNSSLALVGPLILIATTTIGLVGLSDKLSPSKFAWVAIGVVCLMIGILKK</sequence>
<keyword evidence="1" id="KW-0812">Transmembrane</keyword>
<name>A0A1A5YCC7_9BACL</name>
<dbReference type="InterPro" id="IPR020390">
    <property type="entry name" value="Uncharacterised_YqhV"/>
</dbReference>
<protein>
    <recommendedName>
        <fullName evidence="4">DUF2619 domain-containing protein</fullName>
    </recommendedName>
</protein>
<keyword evidence="1" id="KW-0472">Membrane</keyword>
<keyword evidence="3" id="KW-1185">Reference proteome</keyword>
<dbReference type="Proteomes" id="UP000092024">
    <property type="component" value="Unassembled WGS sequence"/>
</dbReference>
<dbReference type="STRING" id="1844972.A7K91_23325"/>
<evidence type="ECO:0000313" key="2">
    <source>
        <dbReference type="EMBL" id="OBR63045.1"/>
    </source>
</evidence>
<reference evidence="2 3" key="1">
    <citation type="submission" date="2016-05" db="EMBL/GenBank/DDBJ databases">
        <title>Paenibacillus oryzae. sp. nov., isolated from the rice root.</title>
        <authorList>
            <person name="Zhang J."/>
            <person name="Zhang X."/>
        </authorList>
    </citation>
    <scope>NUCLEOTIDE SEQUENCE [LARGE SCALE GENOMIC DNA]</scope>
    <source>
        <strain evidence="2 3">1DrF-4</strain>
    </source>
</reference>
<feature type="transmembrane region" description="Helical" evidence="1">
    <location>
        <begin position="44"/>
        <end position="64"/>
    </location>
</feature>
<dbReference type="OrthoDB" id="1726013at2"/>
<organism evidence="2 3">
    <name type="scientific">Paenibacillus oryzae</name>
    <dbReference type="NCBI Taxonomy" id="1844972"/>
    <lineage>
        <taxon>Bacteria</taxon>
        <taxon>Bacillati</taxon>
        <taxon>Bacillota</taxon>
        <taxon>Bacilli</taxon>
        <taxon>Bacillales</taxon>
        <taxon>Paenibacillaceae</taxon>
        <taxon>Paenibacillus</taxon>
    </lineage>
</organism>
<dbReference type="EMBL" id="LYPA01000075">
    <property type="protein sequence ID" value="OBR63045.1"/>
    <property type="molecule type" value="Genomic_DNA"/>
</dbReference>
<dbReference type="Pfam" id="PF10942">
    <property type="entry name" value="DUF2619"/>
    <property type="match status" value="1"/>
</dbReference>
<gene>
    <name evidence="2" type="ORF">A7K91_23325</name>
</gene>
<accession>A0A1A5YCC7</accession>
<comment type="caution">
    <text evidence="2">The sequence shown here is derived from an EMBL/GenBank/DDBJ whole genome shotgun (WGS) entry which is preliminary data.</text>
</comment>
<evidence type="ECO:0000313" key="3">
    <source>
        <dbReference type="Proteomes" id="UP000092024"/>
    </source>
</evidence>